<organism evidence="1 2">
    <name type="scientific">Acinetobacter johnsonii</name>
    <dbReference type="NCBI Taxonomy" id="40214"/>
    <lineage>
        <taxon>Bacteria</taxon>
        <taxon>Pseudomonadati</taxon>
        <taxon>Pseudomonadota</taxon>
        <taxon>Gammaproteobacteria</taxon>
        <taxon>Moraxellales</taxon>
        <taxon>Moraxellaceae</taxon>
        <taxon>Acinetobacter</taxon>
    </lineage>
</organism>
<accession>A0AA42MUQ7</accession>
<dbReference type="GeneID" id="99689875"/>
<name>A0AA42MUQ7_ACIJO</name>
<dbReference type="Proteomes" id="UP001159915">
    <property type="component" value="Unassembled WGS sequence"/>
</dbReference>
<protein>
    <submittedName>
        <fullName evidence="1">Uncharacterized protein</fullName>
    </submittedName>
</protein>
<comment type="caution">
    <text evidence="1">The sequence shown here is derived from an EMBL/GenBank/DDBJ whole genome shotgun (WGS) entry which is preliminary data.</text>
</comment>
<gene>
    <name evidence="1" type="ORF">N5C10_09305</name>
</gene>
<sequence length="63" mass="7299">MQSEKFEFLREKFPLLSDLGALAEAMIYTDPGSATTRLRSFAEEVVEIYLCKNGFHIFRGYFN</sequence>
<dbReference type="RefSeq" id="WP_004679561.1">
    <property type="nucleotide sequence ID" value="NZ_JAOCBE010000001.1"/>
</dbReference>
<reference evidence="1" key="1">
    <citation type="submission" date="2022-09" db="EMBL/GenBank/DDBJ databases">
        <title>Intensive care unit water sources are persistently colonized with multi-drug resistant bacteria and are the site of extensive horizontal gene transfer of antibiotic resistance genes.</title>
        <authorList>
            <person name="Diorio-Toth L."/>
        </authorList>
    </citation>
    <scope>NUCLEOTIDE SEQUENCE</scope>
    <source>
        <strain evidence="1">GD03920</strain>
    </source>
</reference>
<proteinExistence type="predicted"/>
<dbReference type="AlphaFoldDB" id="A0AA42MUQ7"/>
<dbReference type="EMBL" id="JAOCBE010000001">
    <property type="protein sequence ID" value="MDH0969451.1"/>
    <property type="molecule type" value="Genomic_DNA"/>
</dbReference>
<evidence type="ECO:0000313" key="1">
    <source>
        <dbReference type="EMBL" id="MDH0969451.1"/>
    </source>
</evidence>
<evidence type="ECO:0000313" key="2">
    <source>
        <dbReference type="Proteomes" id="UP001159915"/>
    </source>
</evidence>